<dbReference type="PIRSF" id="PIRSF002122">
    <property type="entry name" value="RPS7p_RPS7a_RPS5e_RPS7o"/>
    <property type="match status" value="1"/>
</dbReference>
<dbReference type="GO" id="GO:0006412">
    <property type="term" value="P:translation"/>
    <property type="evidence" value="ECO:0007669"/>
    <property type="project" value="InterPro"/>
</dbReference>
<dbReference type="GO" id="GO:0015935">
    <property type="term" value="C:small ribosomal subunit"/>
    <property type="evidence" value="ECO:0007669"/>
    <property type="project" value="InterPro"/>
</dbReference>
<dbReference type="InterPro" id="IPR005717">
    <property type="entry name" value="Ribosomal_uS7_bac/org-type"/>
</dbReference>
<proteinExistence type="inferred from homology"/>
<evidence type="ECO:0000259" key="6">
    <source>
        <dbReference type="Pfam" id="PF00177"/>
    </source>
</evidence>
<dbReference type="InterPro" id="IPR000235">
    <property type="entry name" value="Ribosomal_uS7"/>
</dbReference>
<dbReference type="Pfam" id="PF00177">
    <property type="entry name" value="Ribosomal_S7"/>
    <property type="match status" value="1"/>
</dbReference>
<geneLocation type="mitochondrion" evidence="7"/>
<dbReference type="AlphaFoldDB" id="A0A348AYQ3"/>
<keyword evidence="4 7" id="KW-0689">Ribosomal protein</keyword>
<evidence type="ECO:0000256" key="4">
    <source>
        <dbReference type="ARBA" id="ARBA00022980"/>
    </source>
</evidence>
<dbReference type="NCBIfam" id="TIGR01029">
    <property type="entry name" value="rpsG_bact"/>
    <property type="match status" value="1"/>
</dbReference>
<evidence type="ECO:0000256" key="2">
    <source>
        <dbReference type="ARBA" id="ARBA00022730"/>
    </source>
</evidence>
<keyword evidence="5" id="KW-0687">Ribonucleoprotein</keyword>
<dbReference type="GO" id="GO:0003735">
    <property type="term" value="F:structural constituent of ribosome"/>
    <property type="evidence" value="ECO:0007669"/>
    <property type="project" value="InterPro"/>
</dbReference>
<sequence length="148" mass="17171">MIKDEVDFLSHIYVKEKFINHLMRGGKKARAISIFDKVIRKIQRDSGEDGMSVLIRGIDRVRPVLEIKSVRVGSSYYQVPVEISLQKQLSLATRWIVDSARTRSGRGIIDRITSEVIQASHYQGNAYKKKLDIYRSAESNRMFAHFRW</sequence>
<dbReference type="InterPro" id="IPR023798">
    <property type="entry name" value="Ribosomal_uS7_dom"/>
</dbReference>
<evidence type="ECO:0000256" key="1">
    <source>
        <dbReference type="ARBA" id="ARBA00007151"/>
    </source>
</evidence>
<dbReference type="InterPro" id="IPR036823">
    <property type="entry name" value="Ribosomal_uS7_dom_sf"/>
</dbReference>
<feature type="domain" description="Small ribosomal subunit protein uS7" evidence="6">
    <location>
        <begin position="14"/>
        <end position="141"/>
    </location>
</feature>
<keyword evidence="3" id="KW-0694">RNA-binding</keyword>
<protein>
    <submittedName>
        <fullName evidence="7">Ribosomal protein S7</fullName>
    </submittedName>
</protein>
<keyword evidence="7" id="KW-0496">Mitochondrion</keyword>
<dbReference type="EMBL" id="LC369600">
    <property type="protein sequence ID" value="BBD14121.1"/>
    <property type="molecule type" value="Genomic_DNA"/>
</dbReference>
<accession>A0A348AYQ3</accession>
<keyword evidence="2" id="KW-0699">rRNA-binding</keyword>
<evidence type="ECO:0000256" key="5">
    <source>
        <dbReference type="ARBA" id="ARBA00023274"/>
    </source>
</evidence>
<dbReference type="Gene3D" id="1.10.455.10">
    <property type="entry name" value="Ribosomal protein S7 domain"/>
    <property type="match status" value="1"/>
</dbReference>
<name>A0A348AYQ3_9EUKA</name>
<reference evidence="7" key="1">
    <citation type="journal article" date="2018" name="Sci. Rep.">
        <title>Ophirina amphinema n. gen., n. sp., a New Deeply Branching Discobid with Phylogenetic Affinity to Jakobids.</title>
        <authorList>
            <person name="Yabuki A."/>
            <person name="Gyaltshen Y."/>
            <person name="Heiss A.A."/>
            <person name="Fujikura K."/>
            <person name="Kim E."/>
        </authorList>
    </citation>
    <scope>NUCLEOTIDE SEQUENCE</scope>
    <source>
        <strain evidence="7">JB</strain>
    </source>
</reference>
<comment type="similarity">
    <text evidence="1">Belongs to the universal ribosomal protein uS7 family.</text>
</comment>
<organism evidence="7">
    <name type="scientific">Ophirina amphinema</name>
    <dbReference type="NCBI Taxonomy" id="2108040"/>
    <lineage>
        <taxon>Eukaryota</taxon>
        <taxon>Discoba</taxon>
        <taxon>Jakobida</taxon>
        <taxon>Ophirinina</taxon>
        <taxon>Ophirinidae</taxon>
        <taxon>Ophirina</taxon>
    </lineage>
</organism>
<dbReference type="PANTHER" id="PTHR11205">
    <property type="entry name" value="RIBOSOMAL PROTEIN S7"/>
    <property type="match status" value="1"/>
</dbReference>
<evidence type="ECO:0000256" key="3">
    <source>
        <dbReference type="ARBA" id="ARBA00022884"/>
    </source>
</evidence>
<dbReference type="SUPFAM" id="SSF47973">
    <property type="entry name" value="Ribosomal protein S7"/>
    <property type="match status" value="1"/>
</dbReference>
<dbReference type="GO" id="GO:0019843">
    <property type="term" value="F:rRNA binding"/>
    <property type="evidence" value="ECO:0007669"/>
    <property type="project" value="UniProtKB-KW"/>
</dbReference>
<evidence type="ECO:0000313" key="7">
    <source>
        <dbReference type="EMBL" id="BBD14121.1"/>
    </source>
</evidence>
<gene>
    <name evidence="7" type="primary">rps7</name>
</gene>